<protein>
    <submittedName>
        <fullName evidence="1">Uncharacterized protein</fullName>
    </submittedName>
</protein>
<organism evidence="1 2">
    <name type="scientific">Aspergillus niger</name>
    <dbReference type="NCBI Taxonomy" id="5061"/>
    <lineage>
        <taxon>Eukaryota</taxon>
        <taxon>Fungi</taxon>
        <taxon>Dikarya</taxon>
        <taxon>Ascomycota</taxon>
        <taxon>Pezizomycotina</taxon>
        <taxon>Eurotiomycetes</taxon>
        <taxon>Eurotiomycetidae</taxon>
        <taxon>Eurotiales</taxon>
        <taxon>Aspergillaceae</taxon>
        <taxon>Aspergillus</taxon>
        <taxon>Aspergillus subgen. Circumdati</taxon>
    </lineage>
</organism>
<comment type="caution">
    <text evidence="1">The sequence shown here is derived from an EMBL/GenBank/DDBJ whole genome shotgun (WGS) entry which is preliminary data.</text>
</comment>
<dbReference type="EMBL" id="BRPB01000190">
    <property type="protein sequence ID" value="GLA55974.1"/>
    <property type="molecule type" value="Genomic_DNA"/>
</dbReference>
<reference evidence="1" key="1">
    <citation type="submission" date="2022-07" db="EMBL/GenBank/DDBJ databases">
        <title>Taxonomy of Aspergillus series Nigri: significant species reduction supported by multi-species coalescent approaches.</title>
        <authorList>
            <person name="Bian C."/>
            <person name="Kusuya Y."/>
            <person name="Sklenar F."/>
            <person name="D'hooge E."/>
            <person name="Yaguchi T."/>
            <person name="Takahashi H."/>
            <person name="Hubka V."/>
        </authorList>
    </citation>
    <scope>NUCLEOTIDE SEQUENCE</scope>
    <source>
        <strain evidence="1">IFM 63604</strain>
    </source>
</reference>
<dbReference type="AlphaFoldDB" id="A0A9W6EEG4"/>
<proteinExistence type="predicted"/>
<dbReference type="Proteomes" id="UP001144191">
    <property type="component" value="Unassembled WGS sequence"/>
</dbReference>
<name>A0A9W6EEG4_ASPNG</name>
<evidence type="ECO:0000313" key="1">
    <source>
        <dbReference type="EMBL" id="GLA55974.1"/>
    </source>
</evidence>
<gene>
    <name evidence="1" type="ORF">AnigIFM63604_003462</name>
</gene>
<sequence length="371" mass="42393">MGGILVKDALAIGYQSNDVYAVIPTMTYGIFSWRSSLWIVALVVGADCCYDFPFEPLLKMYRFFTICETMDEVVEGINIGLIVDSDSAILKECPRQQVEYWPNRTHRTLCKFASTDPEWQLISEIPLSSKWGEITQSHLWNSQESSPIPLSEAIVKAQACHNIIAQDSQRDGQPYRRQEEINRLNGDVSTSVQWLWPIVLRILGLDAFALIWLVSFFLPRRETVVENAEKAQANERRVMELEQEIIISLHEDQSRLLHKINVLEIVLADSTPESNAGTSADELVVGRRLLRNLHLDVGQTILGIRQHNRSYLEAERRVNLIEDSRRVTAGRNDTEFWVAIGERAQEEERRLQKRTENGVTQEDSACPCIIL</sequence>
<accession>A0A9W6EEG4</accession>
<evidence type="ECO:0000313" key="2">
    <source>
        <dbReference type="Proteomes" id="UP001144191"/>
    </source>
</evidence>